<evidence type="ECO:0000256" key="1">
    <source>
        <dbReference type="ARBA" id="ARBA00004141"/>
    </source>
</evidence>
<evidence type="ECO:0000256" key="3">
    <source>
        <dbReference type="ARBA" id="ARBA00022692"/>
    </source>
</evidence>
<gene>
    <name evidence="9" type="ORF">UFOPK1392_01361</name>
    <name evidence="10" type="ORF">UFOPK3733_01642</name>
</gene>
<evidence type="ECO:0000256" key="4">
    <source>
        <dbReference type="ARBA" id="ARBA00022748"/>
    </source>
</evidence>
<evidence type="ECO:0000259" key="8">
    <source>
        <dbReference type="Pfam" id="PF01578"/>
    </source>
</evidence>
<feature type="transmembrane region" description="Helical" evidence="7">
    <location>
        <begin position="89"/>
        <end position="113"/>
    </location>
</feature>
<feature type="transmembrane region" description="Helical" evidence="7">
    <location>
        <begin position="125"/>
        <end position="146"/>
    </location>
</feature>
<keyword evidence="5 7" id="KW-1133">Transmembrane helix</keyword>
<keyword evidence="3 7" id="KW-0812">Transmembrane</keyword>
<evidence type="ECO:0000256" key="7">
    <source>
        <dbReference type="SAM" id="Phobius"/>
    </source>
</evidence>
<evidence type="ECO:0000313" key="10">
    <source>
        <dbReference type="EMBL" id="CAB4946922.1"/>
    </source>
</evidence>
<dbReference type="PANTHER" id="PTHR30071">
    <property type="entry name" value="HEME EXPORTER PROTEIN C"/>
    <property type="match status" value="1"/>
</dbReference>
<dbReference type="InterPro" id="IPR002541">
    <property type="entry name" value="Cyt_c_assembly"/>
</dbReference>
<sequence>MTTQLDAATEGLDSTGSRATRVLGVLAIFGLAALALFGLVLSPPDASQGEVVRILYVHVPSATFAYIGCFLTTIGSAMFLWRGSSWWELVAYASAEIATVFTAIVLVTGMIWGRPTWGVYWVWDARLTSTSMLLLLLLGYLAVRRLPADHDVRTKRAAIIGLLLVPNVIIVRQSVQWWRTLHQKPTLLANGVGAKIEGLMLFSLFVGFIAIGLVFAWLLIHRFRLAWLEDQLDDAGLDAAIAERRAEGDVS</sequence>
<reference evidence="9" key="1">
    <citation type="submission" date="2020-05" db="EMBL/GenBank/DDBJ databases">
        <authorList>
            <person name="Chiriac C."/>
            <person name="Salcher M."/>
            <person name="Ghai R."/>
            <person name="Kavagutti S V."/>
        </authorList>
    </citation>
    <scope>NUCLEOTIDE SEQUENCE</scope>
</reference>
<keyword evidence="4" id="KW-0201">Cytochrome c-type biogenesis</keyword>
<evidence type="ECO:0000256" key="5">
    <source>
        <dbReference type="ARBA" id="ARBA00022989"/>
    </source>
</evidence>
<comment type="subcellular location">
    <subcellularLocation>
        <location evidence="1">Membrane</location>
        <topology evidence="1">Multi-pass membrane protein</topology>
    </subcellularLocation>
</comment>
<feature type="transmembrane region" description="Helical" evidence="7">
    <location>
        <begin position="62"/>
        <end position="82"/>
    </location>
</feature>
<accession>A0A6J5YDW4</accession>
<feature type="transmembrane region" description="Helical" evidence="7">
    <location>
        <begin position="158"/>
        <end position="178"/>
    </location>
</feature>
<dbReference type="AlphaFoldDB" id="A0A6J5YDW4"/>
<dbReference type="GO" id="GO:0005886">
    <property type="term" value="C:plasma membrane"/>
    <property type="evidence" value="ECO:0007669"/>
    <property type="project" value="TreeGrafter"/>
</dbReference>
<evidence type="ECO:0000256" key="2">
    <source>
        <dbReference type="ARBA" id="ARBA00005840"/>
    </source>
</evidence>
<feature type="transmembrane region" description="Helical" evidence="7">
    <location>
        <begin position="22"/>
        <end position="42"/>
    </location>
</feature>
<dbReference type="PANTHER" id="PTHR30071:SF1">
    <property type="entry name" value="CYTOCHROME B_B6 PROTEIN-RELATED"/>
    <property type="match status" value="1"/>
</dbReference>
<evidence type="ECO:0000313" key="9">
    <source>
        <dbReference type="EMBL" id="CAB4323605.1"/>
    </source>
</evidence>
<dbReference type="GO" id="GO:0020037">
    <property type="term" value="F:heme binding"/>
    <property type="evidence" value="ECO:0007669"/>
    <property type="project" value="InterPro"/>
</dbReference>
<dbReference type="EMBL" id="CAFBNC010000098">
    <property type="protein sequence ID" value="CAB4946922.1"/>
    <property type="molecule type" value="Genomic_DNA"/>
</dbReference>
<evidence type="ECO:0000256" key="6">
    <source>
        <dbReference type="ARBA" id="ARBA00023136"/>
    </source>
</evidence>
<feature type="transmembrane region" description="Helical" evidence="7">
    <location>
        <begin position="198"/>
        <end position="220"/>
    </location>
</feature>
<dbReference type="GO" id="GO:0017004">
    <property type="term" value="P:cytochrome complex assembly"/>
    <property type="evidence" value="ECO:0007669"/>
    <property type="project" value="UniProtKB-KW"/>
</dbReference>
<dbReference type="InterPro" id="IPR045062">
    <property type="entry name" value="Cyt_c_biogenesis_CcsA/CcmC"/>
</dbReference>
<feature type="domain" description="Cytochrome c assembly protein" evidence="8">
    <location>
        <begin position="24"/>
        <end position="182"/>
    </location>
</feature>
<keyword evidence="6 7" id="KW-0472">Membrane</keyword>
<proteinExistence type="inferred from homology"/>
<protein>
    <submittedName>
        <fullName evidence="9">Unannotated protein</fullName>
    </submittedName>
</protein>
<dbReference type="InterPro" id="IPR003557">
    <property type="entry name" value="Cyt_c_biogenesis_CcmC"/>
</dbReference>
<comment type="similarity">
    <text evidence="2">Belongs to the CcmC/CycZ/HelC family.</text>
</comment>
<name>A0A6J5YDW4_9ZZZZ</name>
<dbReference type="GO" id="GO:0015232">
    <property type="term" value="F:heme transmembrane transporter activity"/>
    <property type="evidence" value="ECO:0007669"/>
    <property type="project" value="InterPro"/>
</dbReference>
<dbReference type="Pfam" id="PF01578">
    <property type="entry name" value="Cytochrom_C_asm"/>
    <property type="match status" value="1"/>
</dbReference>
<organism evidence="9">
    <name type="scientific">freshwater metagenome</name>
    <dbReference type="NCBI Taxonomy" id="449393"/>
    <lineage>
        <taxon>unclassified sequences</taxon>
        <taxon>metagenomes</taxon>
        <taxon>ecological metagenomes</taxon>
    </lineage>
</organism>
<dbReference type="EMBL" id="CAEMXZ010000057">
    <property type="protein sequence ID" value="CAB4323605.1"/>
    <property type="molecule type" value="Genomic_DNA"/>
</dbReference>
<dbReference type="PRINTS" id="PR01386">
    <property type="entry name" value="CCMCBIOGNSIS"/>
</dbReference>